<dbReference type="NCBIfam" id="TIGR00204">
    <property type="entry name" value="dxs"/>
    <property type="match status" value="1"/>
</dbReference>
<evidence type="ECO:0000256" key="6">
    <source>
        <dbReference type="ARBA" id="ARBA00013150"/>
    </source>
</evidence>
<evidence type="ECO:0000256" key="3">
    <source>
        <dbReference type="ARBA" id="ARBA00004980"/>
    </source>
</evidence>
<keyword evidence="10" id="KW-0784">Thiamine biosynthesis</keyword>
<dbReference type="Pfam" id="PF02779">
    <property type="entry name" value="Transket_pyr"/>
    <property type="match status" value="1"/>
</dbReference>
<evidence type="ECO:0000256" key="5">
    <source>
        <dbReference type="ARBA" id="ARBA00011738"/>
    </source>
</evidence>
<keyword evidence="8" id="KW-0479">Metal-binding</keyword>
<evidence type="ECO:0000313" key="13">
    <source>
        <dbReference type="EMBL" id="SZX61374.1"/>
    </source>
</evidence>
<dbReference type="AlphaFoldDB" id="A0A383V9U2"/>
<keyword evidence="14" id="KW-1185">Reference proteome</keyword>
<dbReference type="SUPFAM" id="SSF52518">
    <property type="entry name" value="Thiamin diphosphate-binding fold (THDP-binding)"/>
    <property type="match status" value="2"/>
</dbReference>
<dbReference type="InterPro" id="IPR049557">
    <property type="entry name" value="Transketolase_CS"/>
</dbReference>
<dbReference type="FunFam" id="3.40.50.920:FF:000002">
    <property type="entry name" value="1-deoxy-D-xylulose-5-phosphate synthase"/>
    <property type="match status" value="1"/>
</dbReference>
<comment type="subunit">
    <text evidence="5">Homodimer.</text>
</comment>
<dbReference type="FunFam" id="3.40.50.970:FF:000005">
    <property type="entry name" value="1-deoxy-D-xylulose-5-phosphate synthase"/>
    <property type="match status" value="1"/>
</dbReference>
<evidence type="ECO:0000256" key="8">
    <source>
        <dbReference type="ARBA" id="ARBA00022723"/>
    </source>
</evidence>
<dbReference type="InterPro" id="IPR033248">
    <property type="entry name" value="Transketolase_C"/>
</dbReference>
<dbReference type="HAMAP" id="MF_00315">
    <property type="entry name" value="DXP_synth"/>
    <property type="match status" value="1"/>
</dbReference>
<name>A0A383V9U2_TETOB</name>
<comment type="cofactor">
    <cofactor evidence="1">
        <name>Mg(2+)</name>
        <dbReference type="ChEBI" id="CHEBI:18420"/>
    </cofactor>
</comment>
<evidence type="ECO:0000256" key="12">
    <source>
        <dbReference type="ARBA" id="ARBA00023229"/>
    </source>
</evidence>
<reference evidence="13 14" key="1">
    <citation type="submission" date="2016-10" db="EMBL/GenBank/DDBJ databases">
        <authorList>
            <person name="Cai Z."/>
        </authorList>
    </citation>
    <scope>NUCLEOTIDE SEQUENCE [LARGE SCALE GENOMIC DNA]</scope>
</reference>
<keyword evidence="7" id="KW-0808">Transferase</keyword>
<keyword evidence="9" id="KW-0460">Magnesium</keyword>
<dbReference type="SMART" id="SM00861">
    <property type="entry name" value="Transket_pyr"/>
    <property type="match status" value="1"/>
</dbReference>
<proteinExistence type="inferred from homology"/>
<dbReference type="InterPro" id="IPR020826">
    <property type="entry name" value="Transketolase_BS"/>
</dbReference>
<dbReference type="Gene3D" id="3.40.50.970">
    <property type="match status" value="2"/>
</dbReference>
<evidence type="ECO:0000256" key="9">
    <source>
        <dbReference type="ARBA" id="ARBA00022842"/>
    </source>
</evidence>
<comment type="pathway">
    <text evidence="3">Metabolic intermediate biosynthesis; 1-deoxy-D-xylulose 5-phosphate biosynthesis; 1-deoxy-D-xylulose 5-phosphate from D-glyceraldehyde 3-phosphate and pyruvate: step 1/1.</text>
</comment>
<dbReference type="PANTHER" id="PTHR43322:SF5">
    <property type="entry name" value="1-DEOXY-D-XYLULOSE-5-PHOSPHATE SYNTHASE, CHLOROPLASTIC"/>
    <property type="match status" value="1"/>
</dbReference>
<dbReference type="Pfam" id="PF02780">
    <property type="entry name" value="Transketolase_C"/>
    <property type="match status" value="1"/>
</dbReference>
<sequence length="739" mass="78961">MQGLTRGAQGASPAACHAHAPAGVRPVLGSRLPARNSSSKRTAPIARNSQPSQMPVPPASQIEWDRISTDDIDTWDESYGPPTPLLDTVNYPVHLKNFSVPQLRQLCKELRSDVVHTVSKTGGHLSSSLGVVELTVALHYCFNAPDDKIIWDVGHQCYIHKILTGRRSGMATIRQTNGLSGFTKRSESEYDPFGAGHSSTSISAGLGMAVGRDIKGKKNNVIAVIGDGAITGGMAYEAMNHAGFLDSNMIIILNDNQQVSLPTQYNNRNQDPVGALSSALARLQSNRPLRELREVAKGITKQLPQPIQVATSKIDEYARGMISGSGSTLFEELGLYYIGPLDGHNLEDLVTVLNDVRSADTVGPVLVHVITEKGRGYLPAETAQDKMHGVVKFDPRTGVQQKSAPAKAGSYTNYFADALIAEAERDSRIVAIHAAMAGGTGLYRFEKRFPERIFDVGIAEQHAVCFAAGLATEGVTPFCTIYSSFLQRGYDQVVHDVALQSLPVRFAMDRAGLVGADGATHCGAFDVTYMASLPNMVVMAPSNEAELINMVATATAIDDRPSCFRFPRGNGIGVDLAAEGIGKDLKGTALEVGRGIVRRQGKDVCLLAYGSSVNEALVAAELLSRAGVSATVVDARFCKPLDTDLVRRCAREHAAMISIEEGSIGGFAAHVMQFLALDGLLDGGLKFRPMTLPDRFIDHGRYEDQLAEAGLSASHIASTALATLGKPKDAQLTLSGISA</sequence>
<dbReference type="InterPro" id="IPR005475">
    <property type="entry name" value="Transketolase-like_Pyr-bd"/>
</dbReference>
<dbReference type="Pfam" id="PF13292">
    <property type="entry name" value="DXP_synthase_N"/>
    <property type="match status" value="1"/>
</dbReference>
<dbReference type="CDD" id="cd07033">
    <property type="entry name" value="TPP_PYR_DXS_TK_like"/>
    <property type="match status" value="1"/>
</dbReference>
<evidence type="ECO:0000256" key="11">
    <source>
        <dbReference type="ARBA" id="ARBA00023052"/>
    </source>
</evidence>
<organism evidence="13 14">
    <name type="scientific">Tetradesmus obliquus</name>
    <name type="common">Green alga</name>
    <name type="synonym">Acutodesmus obliquus</name>
    <dbReference type="NCBI Taxonomy" id="3088"/>
    <lineage>
        <taxon>Eukaryota</taxon>
        <taxon>Viridiplantae</taxon>
        <taxon>Chlorophyta</taxon>
        <taxon>core chlorophytes</taxon>
        <taxon>Chlorophyceae</taxon>
        <taxon>CS clade</taxon>
        <taxon>Sphaeropleales</taxon>
        <taxon>Scenedesmaceae</taxon>
        <taxon>Tetradesmus</taxon>
    </lineage>
</organism>
<dbReference type="SUPFAM" id="SSF52922">
    <property type="entry name" value="TK C-terminal domain-like"/>
    <property type="match status" value="1"/>
</dbReference>
<evidence type="ECO:0000256" key="7">
    <source>
        <dbReference type="ARBA" id="ARBA00022679"/>
    </source>
</evidence>
<dbReference type="EMBL" id="FNXT01000138">
    <property type="protein sequence ID" value="SZX61374.1"/>
    <property type="molecule type" value="Genomic_DNA"/>
</dbReference>
<keyword evidence="11" id="KW-0786">Thiamine pyrophosphate</keyword>
<accession>A0A383V9U2</accession>
<dbReference type="EC" id="2.2.1.7" evidence="6"/>
<comment type="similarity">
    <text evidence="4">Belongs to the transketolase family. DXPS subfamily.</text>
</comment>
<dbReference type="PROSITE" id="PS00802">
    <property type="entry name" value="TRANSKETOLASE_2"/>
    <property type="match status" value="1"/>
</dbReference>
<dbReference type="GO" id="GO:0009228">
    <property type="term" value="P:thiamine biosynthetic process"/>
    <property type="evidence" value="ECO:0007669"/>
    <property type="project" value="UniProtKB-KW"/>
</dbReference>
<dbReference type="CDD" id="cd02007">
    <property type="entry name" value="TPP_DXS"/>
    <property type="match status" value="1"/>
</dbReference>
<dbReference type="InterPro" id="IPR005477">
    <property type="entry name" value="Dxylulose-5-P_synthase"/>
</dbReference>
<dbReference type="GO" id="GO:0008661">
    <property type="term" value="F:1-deoxy-D-xylulose-5-phosphate synthase activity"/>
    <property type="evidence" value="ECO:0007669"/>
    <property type="project" value="UniProtKB-EC"/>
</dbReference>
<evidence type="ECO:0000313" key="14">
    <source>
        <dbReference type="Proteomes" id="UP000256970"/>
    </source>
</evidence>
<dbReference type="NCBIfam" id="NF003933">
    <property type="entry name" value="PRK05444.2-2"/>
    <property type="match status" value="1"/>
</dbReference>
<dbReference type="PANTHER" id="PTHR43322">
    <property type="entry name" value="1-D-DEOXYXYLULOSE 5-PHOSPHATE SYNTHASE-RELATED"/>
    <property type="match status" value="1"/>
</dbReference>
<evidence type="ECO:0000256" key="4">
    <source>
        <dbReference type="ARBA" id="ARBA00011081"/>
    </source>
</evidence>
<dbReference type="GO" id="GO:0046872">
    <property type="term" value="F:metal ion binding"/>
    <property type="evidence" value="ECO:0007669"/>
    <property type="project" value="UniProtKB-KW"/>
</dbReference>
<dbReference type="GO" id="GO:0019288">
    <property type="term" value="P:isopentenyl diphosphate biosynthetic process, methylerythritol 4-phosphate pathway"/>
    <property type="evidence" value="ECO:0007669"/>
    <property type="project" value="UniProtKB-ARBA"/>
</dbReference>
<dbReference type="UniPathway" id="UPA00064">
    <property type="reaction ID" value="UER00091"/>
</dbReference>
<dbReference type="GO" id="GO:0016114">
    <property type="term" value="P:terpenoid biosynthetic process"/>
    <property type="evidence" value="ECO:0007669"/>
    <property type="project" value="InterPro"/>
</dbReference>
<dbReference type="InterPro" id="IPR029061">
    <property type="entry name" value="THDP-binding"/>
</dbReference>
<dbReference type="InterPro" id="IPR009014">
    <property type="entry name" value="Transketo_C/PFOR_II"/>
</dbReference>
<evidence type="ECO:0000256" key="10">
    <source>
        <dbReference type="ARBA" id="ARBA00022977"/>
    </source>
</evidence>
<gene>
    <name evidence="13" type="ORF">BQ4739_LOCUS1874</name>
</gene>
<protein>
    <recommendedName>
        <fullName evidence="6">1-deoxy-D-xylulose-5-phosphate synthase</fullName>
        <ecNumber evidence="6">2.2.1.7</ecNumber>
    </recommendedName>
</protein>
<dbReference type="PROSITE" id="PS00801">
    <property type="entry name" value="TRANSKETOLASE_1"/>
    <property type="match status" value="1"/>
</dbReference>
<evidence type="ECO:0000256" key="2">
    <source>
        <dbReference type="ARBA" id="ARBA00001964"/>
    </source>
</evidence>
<comment type="cofactor">
    <cofactor evidence="2">
        <name>thiamine diphosphate</name>
        <dbReference type="ChEBI" id="CHEBI:58937"/>
    </cofactor>
</comment>
<evidence type="ECO:0000256" key="1">
    <source>
        <dbReference type="ARBA" id="ARBA00001946"/>
    </source>
</evidence>
<keyword evidence="12" id="KW-0414">Isoprene biosynthesis</keyword>
<dbReference type="Gene3D" id="3.40.50.920">
    <property type="match status" value="1"/>
</dbReference>
<dbReference type="Proteomes" id="UP000256970">
    <property type="component" value="Unassembled WGS sequence"/>
</dbReference>